<dbReference type="Proteomes" id="UP001321748">
    <property type="component" value="Chromosome"/>
</dbReference>
<evidence type="ECO:0000259" key="1">
    <source>
        <dbReference type="Pfam" id="PF05175"/>
    </source>
</evidence>
<organism evidence="2 3">
    <name type="scientific">Bombiscardovia apis</name>
    <dbReference type="NCBI Taxonomy" id="2932182"/>
    <lineage>
        <taxon>Bacteria</taxon>
        <taxon>Bacillati</taxon>
        <taxon>Actinomycetota</taxon>
        <taxon>Actinomycetes</taxon>
        <taxon>Bifidobacteriales</taxon>
        <taxon>Bifidobacteriaceae</taxon>
        <taxon>Bombiscardovia</taxon>
    </lineage>
</organism>
<reference evidence="2 3" key="1">
    <citation type="journal article" date="2023" name="Microbiol. Spectr.">
        <title>Symbiosis of Carpenter Bees with Uncharacterized Lactic Acid Bacteria Showing NAD Auxotrophy.</title>
        <authorList>
            <person name="Kawasaki S."/>
            <person name="Ozawa K."/>
            <person name="Mori T."/>
            <person name="Yamamoto A."/>
            <person name="Ito M."/>
            <person name="Ohkuma M."/>
            <person name="Sakamoto M."/>
            <person name="Matsutani M."/>
        </authorList>
    </citation>
    <scope>NUCLEOTIDE SEQUENCE [LARGE SCALE GENOMIC DNA]</scope>
    <source>
        <strain evidence="2 3">KimH</strain>
    </source>
</reference>
<dbReference type="InterPro" id="IPR050320">
    <property type="entry name" value="N5-glutamine_MTase"/>
</dbReference>
<dbReference type="InterPro" id="IPR029063">
    <property type="entry name" value="SAM-dependent_MTases_sf"/>
</dbReference>
<sequence>MVQRLLRIFDHNAIPSAAGRKIFEALENAGYIDLTSSVSPTNDASIELLPLIRSLPANLQKICSLLLYGGNIVIDDSILETIEPFRELQTAGLVTIENDRIYLNGLCLYAIHGLLYFADFPNGRQPLYYGTDSEALVTRLPAYCGFGKRVLDYCSGPGIQGLVCAKMGCSSVTGVEINPVAAELARCNAVLNGLEAQYRVLNTSIRDSSSALSGDTFDLICANPPLLPVPAELCYPIVGDGGEDGVDITRDIIAAGVPLLSSTGHLLSLGMSACYGSKIAIEELITGAVERYKVNANLILLSEVVIKDGCEWTRSMADSINLYLVDDNKIQQSSVYEAYRKAGVSKVLSYSFSIAADNERDCHTHSIVDYRKARSNVLSWWV</sequence>
<evidence type="ECO:0000313" key="3">
    <source>
        <dbReference type="Proteomes" id="UP001321748"/>
    </source>
</evidence>
<feature type="domain" description="Methyltransferase small" evidence="1">
    <location>
        <begin position="133"/>
        <end position="227"/>
    </location>
</feature>
<dbReference type="CDD" id="cd02440">
    <property type="entry name" value="AdoMet_MTases"/>
    <property type="match status" value="1"/>
</dbReference>
<proteinExistence type="predicted"/>
<gene>
    <name evidence="2" type="ORF">KIMH_09680</name>
</gene>
<keyword evidence="3" id="KW-1185">Reference proteome</keyword>
<name>A0ABN6SI05_9BIFI</name>
<evidence type="ECO:0000313" key="2">
    <source>
        <dbReference type="EMBL" id="BDR54857.1"/>
    </source>
</evidence>
<dbReference type="InterPro" id="IPR007848">
    <property type="entry name" value="Small_mtfrase_dom"/>
</dbReference>
<dbReference type="SUPFAM" id="SSF53335">
    <property type="entry name" value="S-adenosyl-L-methionine-dependent methyltransferases"/>
    <property type="match status" value="1"/>
</dbReference>
<dbReference type="EMBL" id="AP026800">
    <property type="protein sequence ID" value="BDR54857.1"/>
    <property type="molecule type" value="Genomic_DNA"/>
</dbReference>
<dbReference type="PANTHER" id="PTHR18895">
    <property type="entry name" value="HEMK METHYLTRANSFERASE"/>
    <property type="match status" value="1"/>
</dbReference>
<dbReference type="PANTHER" id="PTHR18895:SF74">
    <property type="entry name" value="MTRF1L RELEASE FACTOR GLUTAMINE METHYLTRANSFERASE"/>
    <property type="match status" value="1"/>
</dbReference>
<dbReference type="Pfam" id="PF05175">
    <property type="entry name" value="MTS"/>
    <property type="match status" value="1"/>
</dbReference>
<accession>A0ABN6SI05</accession>
<dbReference type="RefSeq" id="WP_317642363.1">
    <property type="nucleotide sequence ID" value="NZ_AP026800.1"/>
</dbReference>
<protein>
    <recommendedName>
        <fullName evidence="1">Methyltransferase small domain-containing protein</fullName>
    </recommendedName>
</protein>
<dbReference type="Gene3D" id="3.40.50.150">
    <property type="entry name" value="Vaccinia Virus protein VP39"/>
    <property type="match status" value="1"/>
</dbReference>